<protein>
    <recommendedName>
        <fullName evidence="5">DUF2155 domain-containing protein</fullName>
    </recommendedName>
</protein>
<dbReference type="AlphaFoldDB" id="A0A560IZB7"/>
<gene>
    <name evidence="3" type="ORF">FBZ92_101139</name>
</gene>
<feature type="compositionally biased region" description="Pro residues" evidence="1">
    <location>
        <begin position="36"/>
        <end position="45"/>
    </location>
</feature>
<dbReference type="InterPro" id="IPR019225">
    <property type="entry name" value="DUF2155"/>
</dbReference>
<feature type="region of interest" description="Disordered" evidence="1">
    <location>
        <begin position="24"/>
        <end position="103"/>
    </location>
</feature>
<feature type="chain" id="PRO_5021813017" description="DUF2155 domain-containing protein" evidence="2">
    <location>
        <begin position="25"/>
        <end position="228"/>
    </location>
</feature>
<dbReference type="EMBL" id="VITT01000001">
    <property type="protein sequence ID" value="TWB64246.1"/>
    <property type="molecule type" value="Genomic_DNA"/>
</dbReference>
<evidence type="ECO:0008006" key="5">
    <source>
        <dbReference type="Google" id="ProtNLM"/>
    </source>
</evidence>
<sequence>MSQRRLLMAAASCLVLAAAAGAWAQNAPPGNAPTIPGTPPAPPAATPDQKKSGEQAPEEQPPTSQPVTGPGAAGQPQQQAPAEGAAAAPAEGAASPVTPLPPLPAQPAVARTFEDMKIAVLGGLDKVTGRVSTVEIAVGQSGRFGQLTVAARACRKTTPIEEPESAAFLDIVEAKPDDPAAKVFTGWMFASSPALSAMEDPVYDVWVVDCKNPATKAPSSKLPSGNPQ</sequence>
<feature type="compositionally biased region" description="Low complexity" evidence="1">
    <location>
        <begin position="24"/>
        <end position="35"/>
    </location>
</feature>
<accession>A0A560IZB7</accession>
<organism evidence="3 4">
    <name type="scientific">Nitrospirillum amazonense</name>
    <dbReference type="NCBI Taxonomy" id="28077"/>
    <lineage>
        <taxon>Bacteria</taxon>
        <taxon>Pseudomonadati</taxon>
        <taxon>Pseudomonadota</taxon>
        <taxon>Alphaproteobacteria</taxon>
        <taxon>Rhodospirillales</taxon>
        <taxon>Azospirillaceae</taxon>
        <taxon>Nitrospirillum</taxon>
    </lineage>
</organism>
<name>A0A560IZB7_9PROT</name>
<keyword evidence="2" id="KW-0732">Signal</keyword>
<evidence type="ECO:0000313" key="4">
    <source>
        <dbReference type="Proteomes" id="UP000318050"/>
    </source>
</evidence>
<reference evidence="3 4" key="1">
    <citation type="submission" date="2019-06" db="EMBL/GenBank/DDBJ databases">
        <title>Genomic Encyclopedia of Type Strains, Phase IV (KMG-V): Genome sequencing to study the core and pangenomes of soil and plant-associated prokaryotes.</title>
        <authorList>
            <person name="Whitman W."/>
        </authorList>
    </citation>
    <scope>NUCLEOTIDE SEQUENCE [LARGE SCALE GENOMIC DNA]</scope>
    <source>
        <strain evidence="3 4">BR 11140</strain>
    </source>
</reference>
<evidence type="ECO:0000256" key="2">
    <source>
        <dbReference type="SAM" id="SignalP"/>
    </source>
</evidence>
<evidence type="ECO:0000256" key="1">
    <source>
        <dbReference type="SAM" id="MobiDB-lite"/>
    </source>
</evidence>
<feature type="compositionally biased region" description="Low complexity" evidence="1">
    <location>
        <begin position="69"/>
        <end position="97"/>
    </location>
</feature>
<dbReference type="PROSITE" id="PS51318">
    <property type="entry name" value="TAT"/>
    <property type="match status" value="1"/>
</dbReference>
<dbReference type="Proteomes" id="UP000318050">
    <property type="component" value="Unassembled WGS sequence"/>
</dbReference>
<comment type="caution">
    <text evidence="3">The sequence shown here is derived from an EMBL/GenBank/DDBJ whole genome shotgun (WGS) entry which is preliminary data.</text>
</comment>
<dbReference type="Pfam" id="PF09923">
    <property type="entry name" value="DUF2155"/>
    <property type="match status" value="1"/>
</dbReference>
<proteinExistence type="predicted"/>
<dbReference type="InterPro" id="IPR006311">
    <property type="entry name" value="TAT_signal"/>
</dbReference>
<evidence type="ECO:0000313" key="3">
    <source>
        <dbReference type="EMBL" id="TWB64246.1"/>
    </source>
</evidence>
<feature type="signal peptide" evidence="2">
    <location>
        <begin position="1"/>
        <end position="24"/>
    </location>
</feature>